<protein>
    <submittedName>
        <fullName evidence="3">NLI interacting factor-like phosphatase</fullName>
    </submittedName>
</protein>
<feature type="region of interest" description="Disordered" evidence="1">
    <location>
        <begin position="654"/>
        <end position="788"/>
    </location>
</feature>
<feature type="compositionally biased region" description="Pro residues" evidence="1">
    <location>
        <begin position="249"/>
        <end position="258"/>
    </location>
</feature>
<organism evidence="3 4">
    <name type="scientific">Aspergillus parasiticus (strain ATCC 56775 / NRRL 5862 / SRRC 143 / SU-1)</name>
    <dbReference type="NCBI Taxonomy" id="1403190"/>
    <lineage>
        <taxon>Eukaryota</taxon>
        <taxon>Fungi</taxon>
        <taxon>Dikarya</taxon>
        <taxon>Ascomycota</taxon>
        <taxon>Pezizomycotina</taxon>
        <taxon>Eurotiomycetes</taxon>
        <taxon>Eurotiomycetidae</taxon>
        <taxon>Eurotiales</taxon>
        <taxon>Aspergillaceae</taxon>
        <taxon>Aspergillus</taxon>
        <taxon>Aspergillus subgen. Circumdati</taxon>
    </lineage>
</organism>
<feature type="compositionally biased region" description="Polar residues" evidence="1">
    <location>
        <begin position="228"/>
        <end position="244"/>
    </location>
</feature>
<gene>
    <name evidence="3" type="ORF">P875_00138166</name>
</gene>
<feature type="compositionally biased region" description="Basic and acidic residues" evidence="1">
    <location>
        <begin position="702"/>
        <end position="715"/>
    </location>
</feature>
<dbReference type="Proteomes" id="UP000033540">
    <property type="component" value="Unassembled WGS sequence"/>
</dbReference>
<name>A0A0F0I9L9_ASPPU</name>
<dbReference type="PROSITE" id="PS50969">
    <property type="entry name" value="FCP1"/>
    <property type="match status" value="1"/>
</dbReference>
<feature type="compositionally biased region" description="Basic and acidic residues" evidence="1">
    <location>
        <begin position="145"/>
        <end position="157"/>
    </location>
</feature>
<feature type="compositionally biased region" description="Basic and acidic residues" evidence="1">
    <location>
        <begin position="775"/>
        <end position="788"/>
    </location>
</feature>
<feature type="compositionally biased region" description="Polar residues" evidence="1">
    <location>
        <begin position="175"/>
        <end position="184"/>
    </location>
</feature>
<evidence type="ECO:0000313" key="4">
    <source>
        <dbReference type="Proteomes" id="UP000033540"/>
    </source>
</evidence>
<dbReference type="Pfam" id="PF03031">
    <property type="entry name" value="NIF"/>
    <property type="match status" value="1"/>
</dbReference>
<dbReference type="InterPro" id="IPR050365">
    <property type="entry name" value="TIM50"/>
</dbReference>
<dbReference type="AlphaFoldDB" id="A0A0F0I9L9"/>
<dbReference type="FunFam" id="3.40.50.1000:FF:000228">
    <property type="entry name" value="NIF domain protein"/>
    <property type="match status" value="1"/>
</dbReference>
<dbReference type="InterPro" id="IPR004274">
    <property type="entry name" value="FCP1_dom"/>
</dbReference>
<feature type="compositionally biased region" description="Low complexity" evidence="1">
    <location>
        <begin position="761"/>
        <end position="772"/>
    </location>
</feature>
<comment type="caution">
    <text evidence="3">The sequence shown here is derived from an EMBL/GenBank/DDBJ whole genome shotgun (WGS) entry which is preliminary data.</text>
</comment>
<feature type="compositionally biased region" description="Polar residues" evidence="1">
    <location>
        <begin position="259"/>
        <end position="272"/>
    </location>
</feature>
<evidence type="ECO:0000259" key="2">
    <source>
        <dbReference type="PROSITE" id="PS50969"/>
    </source>
</evidence>
<evidence type="ECO:0000256" key="1">
    <source>
        <dbReference type="SAM" id="MobiDB-lite"/>
    </source>
</evidence>
<evidence type="ECO:0000313" key="3">
    <source>
        <dbReference type="EMBL" id="KJK64409.1"/>
    </source>
</evidence>
<sequence>MSQCINRSQSMAVRAEQKIEAVLPVVEGGEGSSFALVGGSGPFGRDFPFRHQFHRILVCSLRPYCWLYHPVRVPMGYRSCTATFLHIFTAALSPPFITVHDRMFRSGAFYKIIPTFVAAPFSRSALLLRLCPRKKQPPALVNTERPPDPGMEKRTAEGDNWSTVAENGAGYGDTQGDTTNNNLRASWRPYRGRWNAKAVTRNDPGRAAPQAPERVTPGNPRRSRRLRNQVSADRSMNSDTQAPQSRPEGPIPIRPTPSPSQSYHSQSNTHTGASHDGFSSHPNFNMPIYPGGPSGMAALNEQTLQFPFFSPNTPNQQSQSQPSDQPAFAPFNTALPNDMSNPLNFFSLMPPPPFMMNFGLQNPAMAGPLLSGFPPLPFDPMALAAAGSAGGNISDVLGQLPVGASATKDVASPPPEPPSPVKSYIEQSSLPPKLVTTPQPLLVILDLNGTLIHRKHRRFPPVFARRAGLDEFLDNLVRKYKVMIWSSSQPNTVKAVCDRLFPGNKRKALVAEWGRDKFGLTSSQYRAKIQVYKTLETVWSNKAVQASYPSPSQNKRRKAAQTGTQLKTRWDQSNTILIDDSKLKALSEPYNILEIPEFTNQHGLDESAIFPKVMQLLDELAKHDDVSKVLHRWNFELPENHGILELDIGLNTNEVDQNHNNSTTGDAHSPPSQQDTPTEPTAVAQARKERRKRRKEQRKARKQEQKLETKAETKTRKIPQKVSSTGQADKATATPTIPAATTTGISAESTKAMVQPILERSPSPATSSTESENFLLDRLEDSLNVRTD</sequence>
<dbReference type="OrthoDB" id="1711508at2759"/>
<feature type="compositionally biased region" description="Low complexity" evidence="1">
    <location>
        <begin position="731"/>
        <end position="743"/>
    </location>
</feature>
<feature type="region of interest" description="Disordered" evidence="1">
    <location>
        <begin position="137"/>
        <end position="334"/>
    </location>
</feature>
<dbReference type="SUPFAM" id="SSF56784">
    <property type="entry name" value="HAD-like"/>
    <property type="match status" value="1"/>
</dbReference>
<proteinExistence type="predicted"/>
<dbReference type="InterPro" id="IPR023214">
    <property type="entry name" value="HAD_sf"/>
</dbReference>
<dbReference type="PANTHER" id="PTHR12210">
    <property type="entry name" value="DULLARD PROTEIN PHOSPHATASE"/>
    <property type="match status" value="1"/>
</dbReference>
<accession>A0A0F0I9L9</accession>
<feature type="compositionally biased region" description="Low complexity" evidence="1">
    <location>
        <begin position="310"/>
        <end position="326"/>
    </location>
</feature>
<dbReference type="EMBL" id="JZEE01000512">
    <property type="protein sequence ID" value="KJK64409.1"/>
    <property type="molecule type" value="Genomic_DNA"/>
</dbReference>
<feature type="compositionally biased region" description="Basic residues" evidence="1">
    <location>
        <begin position="688"/>
        <end position="701"/>
    </location>
</feature>
<dbReference type="SMART" id="SM00577">
    <property type="entry name" value="CPDc"/>
    <property type="match status" value="1"/>
</dbReference>
<reference evidence="3 4" key="1">
    <citation type="submission" date="2015-02" db="EMBL/GenBank/DDBJ databases">
        <title>Draft genome sequence of Aspergillus parasiticus SU-1.</title>
        <authorList>
            <person name="Yu J."/>
            <person name="Fedorova N."/>
            <person name="Yin Y."/>
            <person name="Losada L."/>
            <person name="Zafar N."/>
            <person name="Taujale R."/>
            <person name="Ehrlich K.C."/>
            <person name="Bhatnagar D."/>
            <person name="Cleveland T.E."/>
            <person name="Bennett J.W."/>
            <person name="Nierman W.C."/>
        </authorList>
    </citation>
    <scope>NUCLEOTIDE SEQUENCE [LARGE SCALE GENOMIC DNA]</scope>
    <source>
        <strain evidence="4">ATCC 56775 / NRRL 5862 / SRRC 143 / SU-1</strain>
    </source>
</reference>
<dbReference type="InterPro" id="IPR036412">
    <property type="entry name" value="HAD-like_sf"/>
</dbReference>
<feature type="domain" description="FCP1 homology" evidence="2">
    <location>
        <begin position="436"/>
        <end position="620"/>
    </location>
</feature>
<feature type="compositionally biased region" description="Polar residues" evidence="1">
    <location>
        <begin position="654"/>
        <end position="679"/>
    </location>
</feature>
<dbReference type="Gene3D" id="3.40.50.1000">
    <property type="entry name" value="HAD superfamily/HAD-like"/>
    <property type="match status" value="1"/>
</dbReference>
<dbReference type="STRING" id="1403190.A0A0F0I9L9"/>